<accession>T1D3Q7</accession>
<keyword evidence="1" id="KW-0732">Signal</keyword>
<proteinExistence type="evidence at transcript level"/>
<organism evidence="2">
    <name type="scientific">Psorophora albipes</name>
    <dbReference type="NCBI Taxonomy" id="869069"/>
    <lineage>
        <taxon>Eukaryota</taxon>
        <taxon>Metazoa</taxon>
        <taxon>Ecdysozoa</taxon>
        <taxon>Arthropoda</taxon>
        <taxon>Hexapoda</taxon>
        <taxon>Insecta</taxon>
        <taxon>Pterygota</taxon>
        <taxon>Neoptera</taxon>
        <taxon>Endopterygota</taxon>
        <taxon>Diptera</taxon>
        <taxon>Nematocera</taxon>
        <taxon>Culicoidea</taxon>
        <taxon>Culicidae</taxon>
        <taxon>Culicinae</taxon>
        <taxon>Aedini</taxon>
        <taxon>Psorophora</taxon>
    </lineage>
</organism>
<feature type="non-terminal residue" evidence="2">
    <location>
        <position position="1"/>
    </location>
</feature>
<protein>
    <submittedName>
        <fullName evidence="2">Putative i23mb</fullName>
    </submittedName>
</protein>
<sequence length="75" mass="8002">KKKMVKSMVLFAVVLVALALTTGTEAGSKYCPPIAELDCNGPCVCVTDREANGSCPTGFKYNSDRKKCTVNMLLA</sequence>
<reference evidence="2" key="1">
    <citation type="journal article" date="2013" name="BMC Genomics">
        <title>A deep insight into the sialotranscriptome of the mosquito, Psorophora albipes.</title>
        <authorList>
            <person name="Chagas A.C."/>
            <person name="Calvo E."/>
            <person name="Rios-Velasquez C.M."/>
            <person name="Pessoa F.A."/>
            <person name="Medeiros J.F."/>
            <person name="Ribeiro J.M."/>
        </authorList>
    </citation>
    <scope>NUCLEOTIDE SEQUENCE</scope>
</reference>
<dbReference type="EMBL" id="GALA01001273">
    <property type="protein sequence ID" value="JAA93579.1"/>
    <property type="molecule type" value="mRNA"/>
</dbReference>
<feature type="chain" id="PRO_5004574386" evidence="1">
    <location>
        <begin position="27"/>
        <end position="75"/>
    </location>
</feature>
<name>T1D3Q7_9DIPT</name>
<dbReference type="AlphaFoldDB" id="T1D3Q7"/>
<evidence type="ECO:0000313" key="2">
    <source>
        <dbReference type="EMBL" id="JAA93579.1"/>
    </source>
</evidence>
<evidence type="ECO:0000256" key="1">
    <source>
        <dbReference type="SAM" id="SignalP"/>
    </source>
</evidence>
<feature type="signal peptide" evidence="1">
    <location>
        <begin position="1"/>
        <end position="26"/>
    </location>
</feature>